<evidence type="ECO:0000313" key="4">
    <source>
        <dbReference type="EMBL" id="CEN27785.1"/>
    </source>
</evidence>
<dbReference type="InterPro" id="IPR048493">
    <property type="entry name" value="DUF1980_N"/>
</dbReference>
<reference evidence="5" key="1">
    <citation type="submission" date="2015-01" db="EMBL/GenBank/DDBJ databases">
        <authorList>
            <person name="Andreevskaya M."/>
        </authorList>
    </citation>
    <scope>NUCLEOTIDE SEQUENCE [LARGE SCALE GENOMIC DNA]</scope>
    <source>
        <strain evidence="5">MKFS47</strain>
    </source>
</reference>
<feature type="domain" description="DUF1980" evidence="2">
    <location>
        <begin position="2"/>
        <end position="102"/>
    </location>
</feature>
<dbReference type="HOGENOM" id="CLU_070027_1_0_9"/>
<keyword evidence="1" id="KW-1133">Transmembrane helix</keyword>
<organism evidence="4 5">
    <name type="scientific">Pseudolactococcus piscium MKFS47</name>
    <dbReference type="NCBI Taxonomy" id="297352"/>
    <lineage>
        <taxon>Bacteria</taxon>
        <taxon>Bacillati</taxon>
        <taxon>Bacillota</taxon>
        <taxon>Bacilli</taxon>
        <taxon>Lactobacillales</taxon>
        <taxon>Streptococcaceae</taxon>
        <taxon>Pseudolactococcus</taxon>
    </lineage>
</organism>
<keyword evidence="1" id="KW-0812">Transmembrane</keyword>
<gene>
    <name evidence="4" type="primary">ycgQ</name>
    <name evidence="4" type="ORF">LACPI_0585</name>
</gene>
<keyword evidence="1" id="KW-0472">Membrane</keyword>
<name>A0A0D6DWC3_9LACT</name>
<evidence type="ECO:0000259" key="2">
    <source>
        <dbReference type="Pfam" id="PF09323"/>
    </source>
</evidence>
<evidence type="ECO:0000259" key="3">
    <source>
        <dbReference type="Pfam" id="PF21537"/>
    </source>
</evidence>
<dbReference type="KEGG" id="lpk:LACPI_0585"/>
<dbReference type="STRING" id="1364.LP2241_20233"/>
<evidence type="ECO:0000256" key="1">
    <source>
        <dbReference type="SAM" id="Phobius"/>
    </source>
</evidence>
<dbReference type="PANTHER" id="PTHR40047:SF1">
    <property type="entry name" value="UPF0703 PROTEIN YCGQ"/>
    <property type="match status" value="1"/>
</dbReference>
<dbReference type="InterPro" id="IPR048447">
    <property type="entry name" value="DUF1980_C"/>
</dbReference>
<proteinExistence type="predicted"/>
<dbReference type="InterPro" id="IPR015402">
    <property type="entry name" value="DUF1980"/>
</dbReference>
<dbReference type="InterPro" id="IPR052955">
    <property type="entry name" value="UPF0703_membrane_permease"/>
</dbReference>
<dbReference type="AlphaFoldDB" id="A0A0D6DWC3"/>
<feature type="transmembrane region" description="Helical" evidence="1">
    <location>
        <begin position="66"/>
        <end position="86"/>
    </location>
</feature>
<dbReference type="Proteomes" id="UP000033166">
    <property type="component" value="Chromosome I"/>
</dbReference>
<dbReference type="PANTHER" id="PTHR40047">
    <property type="entry name" value="UPF0703 PROTEIN YCGQ"/>
    <property type="match status" value="1"/>
</dbReference>
<protein>
    <submittedName>
        <fullName evidence="4">UPF0703 membrane protein YcgQ</fullName>
    </submittedName>
</protein>
<feature type="domain" description="DUF1980" evidence="3">
    <location>
        <begin position="128"/>
        <end position="266"/>
    </location>
</feature>
<feature type="transmembrane region" description="Helical" evidence="1">
    <location>
        <begin position="31"/>
        <end position="54"/>
    </location>
</feature>
<accession>A0A0D6DWC3</accession>
<dbReference type="NCBIfam" id="TIGR03943">
    <property type="entry name" value="TIGR03943 family putative permease subunit"/>
    <property type="match status" value="1"/>
</dbReference>
<dbReference type="Pfam" id="PF21537">
    <property type="entry name" value="DUF1980_C"/>
    <property type="match status" value="1"/>
</dbReference>
<sequence length="268" mass="30508">MIRFLILSGYFELMMYLQLTGKLNQYINTHYSYLAVLSALLSLLFALVQLINWMRHAKTHSHINSALARTFALLLLATPVLSSILIPSKTLDATIVSAKGFNFPLDAESGDSSDGTQIQYLQPNTSLYFTKSVYDKLMKKELATYQNKSTINITTDNYMEIMELIYNFPGTFEGKTVTYTGFVYNDPTTPDAQFLFRFGIIHCIADSGVFGLRTLTDGKAYPNNTWIEVTGQIQMAYYTPFKREIPIIKPQKINEVKKPANPYVYRTF</sequence>
<dbReference type="EMBL" id="LN774769">
    <property type="protein sequence ID" value="CEN27785.1"/>
    <property type="molecule type" value="Genomic_DNA"/>
</dbReference>
<evidence type="ECO:0000313" key="5">
    <source>
        <dbReference type="Proteomes" id="UP000033166"/>
    </source>
</evidence>
<dbReference type="Pfam" id="PF09323">
    <property type="entry name" value="DUF1980"/>
    <property type="match status" value="1"/>
</dbReference>
<dbReference type="RefSeq" id="WP_047915019.1">
    <property type="nucleotide sequence ID" value="NZ_LN774769.1"/>
</dbReference>